<reference evidence="1" key="1">
    <citation type="submission" date="2024-05" db="EMBL/GenBank/DDBJ databases">
        <title>Whole genome shotgun sequence of Streptomyces violascens NBRC 12920.</title>
        <authorList>
            <person name="Komaki H."/>
            <person name="Tamura T."/>
        </authorList>
    </citation>
    <scope>NUCLEOTIDE SEQUENCE</scope>
    <source>
        <strain evidence="1">NBRC 12920</strain>
    </source>
</reference>
<name>A0ABQ3QQR1_9ACTN</name>
<sequence>MAGSAHDHFGNALEAGDAVELFRVSGGPTGGDALGWQGGIPGKVVTVNDPQHPGRVLVELDKPTGYPAPHDKAQEWAELRTTVKAAETA</sequence>
<evidence type="ECO:0000313" key="2">
    <source>
        <dbReference type="Proteomes" id="UP001050808"/>
    </source>
</evidence>
<organism evidence="1 2">
    <name type="scientific">Streptomyces violascens</name>
    <dbReference type="NCBI Taxonomy" id="67381"/>
    <lineage>
        <taxon>Bacteria</taxon>
        <taxon>Bacillati</taxon>
        <taxon>Actinomycetota</taxon>
        <taxon>Actinomycetes</taxon>
        <taxon>Kitasatosporales</taxon>
        <taxon>Streptomycetaceae</taxon>
        <taxon>Streptomyces</taxon>
    </lineage>
</organism>
<keyword evidence="2" id="KW-1185">Reference proteome</keyword>
<dbReference type="Proteomes" id="UP001050808">
    <property type="component" value="Unassembled WGS sequence"/>
</dbReference>
<evidence type="ECO:0000313" key="1">
    <source>
        <dbReference type="EMBL" id="GHI39612.1"/>
    </source>
</evidence>
<proteinExistence type="predicted"/>
<protein>
    <submittedName>
        <fullName evidence="1">Uncharacterized protein</fullName>
    </submittedName>
</protein>
<comment type="caution">
    <text evidence="1">The sequence shown here is derived from an EMBL/GenBank/DDBJ whole genome shotgun (WGS) entry which is preliminary data.</text>
</comment>
<dbReference type="EMBL" id="BNDY01000013">
    <property type="protein sequence ID" value="GHI39612.1"/>
    <property type="molecule type" value="Genomic_DNA"/>
</dbReference>
<accession>A0ABQ3QQR1</accession>
<gene>
    <name evidence="1" type="ORF">Sviol_40200</name>
</gene>
<dbReference type="RefSeq" id="WP_189971302.1">
    <property type="nucleotide sequence ID" value="NZ_BMUA01000046.1"/>
</dbReference>